<proteinExistence type="predicted"/>
<protein>
    <recommendedName>
        <fullName evidence="1">DUF4283 domain-containing protein</fullName>
    </recommendedName>
</protein>
<dbReference type="InterPro" id="IPR040256">
    <property type="entry name" value="At4g02000-like"/>
</dbReference>
<dbReference type="AlphaFoldDB" id="A0A7J0HCZ2"/>
<dbReference type="EMBL" id="BJWL01000029">
    <property type="protein sequence ID" value="GFZ20851.1"/>
    <property type="molecule type" value="Genomic_DNA"/>
</dbReference>
<comment type="caution">
    <text evidence="2">The sequence shown here is derived from an EMBL/GenBank/DDBJ whole genome shotgun (WGS) entry which is preliminary data.</text>
</comment>
<accession>A0A7J0HCZ2</accession>
<dbReference type="PANTHER" id="PTHR31286">
    <property type="entry name" value="GLYCINE-RICH CELL WALL STRUCTURAL PROTEIN 1.8-LIKE"/>
    <property type="match status" value="1"/>
</dbReference>
<dbReference type="Pfam" id="PF14111">
    <property type="entry name" value="DUF4283"/>
    <property type="match status" value="1"/>
</dbReference>
<name>A0A7J0HCZ2_9ERIC</name>
<keyword evidence="3" id="KW-1185">Reference proteome</keyword>
<dbReference type="InterPro" id="IPR025558">
    <property type="entry name" value="DUF4283"/>
</dbReference>
<sequence>MEVMIATSGGAGSWQVKLRCWAGEVALQGREGLQVFLLLYTESGDSEAAETRTAASESGLERWSWKPRVSYTPLVLTTELRAGWRSDYCYIGLGAILKPHDLWSILAVEMDGRSIAVMVESGNSDRADVEEESIPKDVASECDPPHAQEFPSNSCPTGVRLNASVNLGSTQCETSAAGEVREYVGEEREAGKTQKKTTSFAGLFSGNRMPSKDSKLELFNQDEELAMIELEDIQESDFLWERCLIGYFGGRFPGRQALRKITNSWKVQVTVKHHGSGWLVFQFSSEDDKANVLGNGPYIIYGRPLLLKAMPRLFKFGNEAISTFPIWVQLRYIPLDIWCPRVFGIICSKIGKPIHMDKMTTQKERITYARCLVEIDMAKEIKHTVKVNLNFPGGGIYEQPVFYENLPRYAKNAESCRPTISPTLPS</sequence>
<dbReference type="PANTHER" id="PTHR31286:SF180">
    <property type="entry name" value="OS10G0362600 PROTEIN"/>
    <property type="match status" value="1"/>
</dbReference>
<evidence type="ECO:0000259" key="1">
    <source>
        <dbReference type="Pfam" id="PF14111"/>
    </source>
</evidence>
<organism evidence="2 3">
    <name type="scientific">Actinidia rufa</name>
    <dbReference type="NCBI Taxonomy" id="165716"/>
    <lineage>
        <taxon>Eukaryota</taxon>
        <taxon>Viridiplantae</taxon>
        <taxon>Streptophyta</taxon>
        <taxon>Embryophyta</taxon>
        <taxon>Tracheophyta</taxon>
        <taxon>Spermatophyta</taxon>
        <taxon>Magnoliopsida</taxon>
        <taxon>eudicotyledons</taxon>
        <taxon>Gunneridae</taxon>
        <taxon>Pentapetalae</taxon>
        <taxon>asterids</taxon>
        <taxon>Ericales</taxon>
        <taxon>Actinidiaceae</taxon>
        <taxon>Actinidia</taxon>
    </lineage>
</organism>
<evidence type="ECO:0000313" key="2">
    <source>
        <dbReference type="EMBL" id="GFZ20851.1"/>
    </source>
</evidence>
<evidence type="ECO:0000313" key="3">
    <source>
        <dbReference type="Proteomes" id="UP000585474"/>
    </source>
</evidence>
<gene>
    <name evidence="2" type="ORF">Acr_29g0000130</name>
</gene>
<feature type="domain" description="DUF4283" evidence="1">
    <location>
        <begin position="239"/>
        <end position="316"/>
    </location>
</feature>
<dbReference type="OrthoDB" id="1939300at2759"/>
<dbReference type="Proteomes" id="UP000585474">
    <property type="component" value="Unassembled WGS sequence"/>
</dbReference>
<reference evidence="2 3" key="1">
    <citation type="submission" date="2019-07" db="EMBL/GenBank/DDBJ databases">
        <title>De Novo Assembly of kiwifruit Actinidia rufa.</title>
        <authorList>
            <person name="Sugita-Konishi S."/>
            <person name="Sato K."/>
            <person name="Mori E."/>
            <person name="Abe Y."/>
            <person name="Kisaki G."/>
            <person name="Hamano K."/>
            <person name="Suezawa K."/>
            <person name="Otani M."/>
            <person name="Fukuda T."/>
            <person name="Manabe T."/>
            <person name="Gomi K."/>
            <person name="Tabuchi M."/>
            <person name="Akimitsu K."/>
            <person name="Kataoka I."/>
        </authorList>
    </citation>
    <scope>NUCLEOTIDE SEQUENCE [LARGE SCALE GENOMIC DNA]</scope>
    <source>
        <strain evidence="3">cv. Fuchu</strain>
    </source>
</reference>